<protein>
    <submittedName>
        <fullName evidence="1">Uncharacterized protein</fullName>
    </submittedName>
</protein>
<accession>A0ABW6NRY7</accession>
<evidence type="ECO:0000313" key="2">
    <source>
        <dbReference type="Proteomes" id="UP001601521"/>
    </source>
</evidence>
<sequence>MTTELDRVLETVSSLARERGYTCRLVRPDRVLLSGPTVFTLPLNEIRRRVRTHPVAAWPGVVADCIDAVAVTLETDRDNPLDYSDFGVMRHLIRTRLYGTASVGSDGVRRVVAPGLIQRVLIDRVHMVVPVTYAMLARWPIGEWELFQLAEDNVRGDGGVHIDTLHIDSVHTGTLDTGGLHPPTGPEDIGPIARLRGPEYLTAHARWLGDHPVTGPEGAVLTMPSKESIYACPVVGPGLADSVDALAVLATVHADDPWPVNSNVYWWRDGSLDLAATTFRRDTTIHIGYTDTYVRHSTRLGLGAPPRTDTRRERP</sequence>
<reference evidence="1 2" key="1">
    <citation type="submission" date="2024-10" db="EMBL/GenBank/DDBJ databases">
        <title>The Natural Products Discovery Center: Release of the First 8490 Sequenced Strains for Exploring Actinobacteria Biosynthetic Diversity.</title>
        <authorList>
            <person name="Kalkreuter E."/>
            <person name="Kautsar S.A."/>
            <person name="Yang D."/>
            <person name="Bader C.D."/>
            <person name="Teijaro C.N."/>
            <person name="Fluegel L."/>
            <person name="Davis C.M."/>
            <person name="Simpson J.R."/>
            <person name="Lauterbach L."/>
            <person name="Steele A.D."/>
            <person name="Gui C."/>
            <person name="Meng S."/>
            <person name="Li G."/>
            <person name="Viehrig K."/>
            <person name="Ye F."/>
            <person name="Su P."/>
            <person name="Kiefer A.F."/>
            <person name="Nichols A."/>
            <person name="Cepeda A.J."/>
            <person name="Yan W."/>
            <person name="Fan B."/>
            <person name="Jiang Y."/>
            <person name="Adhikari A."/>
            <person name="Zheng C.-J."/>
            <person name="Schuster L."/>
            <person name="Cowan T.M."/>
            <person name="Smanski M.J."/>
            <person name="Chevrette M.G."/>
            <person name="De Carvalho L.P.S."/>
            <person name="Shen B."/>
        </authorList>
    </citation>
    <scope>NUCLEOTIDE SEQUENCE [LARGE SCALE GENOMIC DNA]</scope>
    <source>
        <strain evidence="1 2">NPDC004550</strain>
    </source>
</reference>
<organism evidence="1 2">
    <name type="scientific">Nocardia africana</name>
    <dbReference type="NCBI Taxonomy" id="134964"/>
    <lineage>
        <taxon>Bacteria</taxon>
        <taxon>Bacillati</taxon>
        <taxon>Actinomycetota</taxon>
        <taxon>Actinomycetes</taxon>
        <taxon>Mycobacteriales</taxon>
        <taxon>Nocardiaceae</taxon>
        <taxon>Nocardia</taxon>
    </lineage>
</organism>
<comment type="caution">
    <text evidence="1">The sequence shown here is derived from an EMBL/GenBank/DDBJ whole genome shotgun (WGS) entry which is preliminary data.</text>
</comment>
<evidence type="ECO:0000313" key="1">
    <source>
        <dbReference type="EMBL" id="MFF0457729.1"/>
    </source>
</evidence>
<dbReference type="Proteomes" id="UP001601521">
    <property type="component" value="Unassembled WGS sequence"/>
</dbReference>
<keyword evidence="2" id="KW-1185">Reference proteome</keyword>
<gene>
    <name evidence="1" type="ORF">ACFYTH_30565</name>
</gene>
<proteinExistence type="predicted"/>
<name>A0ABW6NRY7_9NOCA</name>
<dbReference type="EMBL" id="JBIALX010000018">
    <property type="protein sequence ID" value="MFF0457729.1"/>
    <property type="molecule type" value="Genomic_DNA"/>
</dbReference>
<dbReference type="RefSeq" id="WP_387255027.1">
    <property type="nucleotide sequence ID" value="NZ_JBIALX010000018.1"/>
</dbReference>